<feature type="transmembrane region" description="Helical" evidence="1">
    <location>
        <begin position="138"/>
        <end position="157"/>
    </location>
</feature>
<keyword evidence="1" id="KW-0812">Transmembrane</keyword>
<dbReference type="RefSeq" id="WP_313542975.1">
    <property type="nucleotide sequence ID" value="NZ_CP134880.1"/>
</dbReference>
<feature type="transmembrane region" description="Helical" evidence="1">
    <location>
        <begin position="163"/>
        <end position="181"/>
    </location>
</feature>
<sequence length="193" mass="21259">MIEGDPQRATFDAAIAELDERSRRRDVSFATWKARNALWSTGVHAAAWTTFNVAYAVTGEPPSTTSGGMLGIVMVLTGFISWMLLSEWMCGIAYVRRSQGLTMPSNAWIYFSWWIPVAELFSPARTMRRLGQGAVSTWLLLAWWLPWLVATGLVTARDSAADPTQPALVAATAIVVSRLALQRIIRRVSTAVA</sequence>
<evidence type="ECO:0000313" key="2">
    <source>
        <dbReference type="EMBL" id="WNM27041.1"/>
    </source>
</evidence>
<dbReference type="KEGG" id="dcp:RN607_12665"/>
<name>A0AA96FEC2_9MICO</name>
<dbReference type="EMBL" id="CP134880">
    <property type="protein sequence ID" value="WNM27041.1"/>
    <property type="molecule type" value="Genomic_DNA"/>
</dbReference>
<accession>A0AA96FEC2</accession>
<reference evidence="2" key="1">
    <citation type="submission" date="2023-09" db="EMBL/GenBank/DDBJ databases">
        <title>Demequina sp. a novel bacteria isolated from Capsicum annuum.</title>
        <authorList>
            <person name="Humaira Z."/>
            <person name="Lee J."/>
            <person name="Cho D."/>
        </authorList>
    </citation>
    <scope>NUCLEOTIDE SEQUENCE</scope>
    <source>
        <strain evidence="2">PMTSA13</strain>
    </source>
</reference>
<feature type="transmembrane region" description="Helical" evidence="1">
    <location>
        <begin position="69"/>
        <end position="95"/>
    </location>
</feature>
<organism evidence="2">
    <name type="scientific">Demequina capsici</name>
    <dbReference type="NCBI Taxonomy" id="3075620"/>
    <lineage>
        <taxon>Bacteria</taxon>
        <taxon>Bacillati</taxon>
        <taxon>Actinomycetota</taxon>
        <taxon>Actinomycetes</taxon>
        <taxon>Micrococcales</taxon>
        <taxon>Demequinaceae</taxon>
        <taxon>Demequina</taxon>
    </lineage>
</organism>
<evidence type="ECO:0000256" key="1">
    <source>
        <dbReference type="SAM" id="Phobius"/>
    </source>
</evidence>
<protein>
    <recommendedName>
        <fullName evidence="3">DUF4328 domain-containing protein</fullName>
    </recommendedName>
</protein>
<gene>
    <name evidence="2" type="ORF">RN607_12665</name>
</gene>
<feature type="transmembrane region" description="Helical" evidence="1">
    <location>
        <begin position="37"/>
        <end position="57"/>
    </location>
</feature>
<dbReference type="Proteomes" id="UP001303408">
    <property type="component" value="Chromosome"/>
</dbReference>
<proteinExistence type="predicted"/>
<keyword evidence="1" id="KW-0472">Membrane</keyword>
<keyword evidence="1" id="KW-1133">Transmembrane helix</keyword>
<evidence type="ECO:0008006" key="3">
    <source>
        <dbReference type="Google" id="ProtNLM"/>
    </source>
</evidence>
<dbReference type="AlphaFoldDB" id="A0AA96FEC2"/>